<evidence type="ECO:0000256" key="1">
    <source>
        <dbReference type="SAM" id="Phobius"/>
    </source>
</evidence>
<dbReference type="EMBL" id="UINC01129817">
    <property type="protein sequence ID" value="SVD10466.1"/>
    <property type="molecule type" value="Genomic_DNA"/>
</dbReference>
<feature type="non-terminal residue" evidence="3">
    <location>
        <position position="89"/>
    </location>
</feature>
<dbReference type="PANTHER" id="PTHR37464">
    <property type="entry name" value="BLL2463 PROTEIN"/>
    <property type="match status" value="1"/>
</dbReference>
<dbReference type="InterPro" id="IPR011933">
    <property type="entry name" value="Double_TM_dom"/>
</dbReference>
<feature type="transmembrane region" description="Helical" evidence="1">
    <location>
        <begin position="56"/>
        <end position="78"/>
    </location>
</feature>
<gene>
    <name evidence="3" type="ORF">METZ01_LOCUS363320</name>
</gene>
<keyword evidence="1" id="KW-0812">Transmembrane</keyword>
<keyword evidence="1" id="KW-1133">Transmembrane helix</keyword>
<dbReference type="NCBIfam" id="TIGR02226">
    <property type="entry name" value="two_anch"/>
    <property type="match status" value="1"/>
</dbReference>
<feature type="domain" description="Aerotolerance regulator N-terminal" evidence="2">
    <location>
        <begin position="1"/>
        <end position="75"/>
    </location>
</feature>
<evidence type="ECO:0000259" key="2">
    <source>
        <dbReference type="Pfam" id="PF07584"/>
    </source>
</evidence>
<protein>
    <recommendedName>
        <fullName evidence="2">Aerotolerance regulator N-terminal domain-containing protein</fullName>
    </recommendedName>
</protein>
<dbReference type="AlphaFoldDB" id="A0A382SKT6"/>
<organism evidence="3">
    <name type="scientific">marine metagenome</name>
    <dbReference type="NCBI Taxonomy" id="408172"/>
    <lineage>
        <taxon>unclassified sequences</taxon>
        <taxon>metagenomes</taxon>
        <taxon>ecological metagenomes</taxon>
    </lineage>
</organism>
<feature type="transmembrane region" description="Helical" evidence="1">
    <location>
        <begin position="6"/>
        <end position="24"/>
    </location>
</feature>
<sequence>MGVLNPLFLLAGIAIAVPIFLHLFQRHVTQRFSFPALRYLERTERERAREIRIRQLLLLLTRIVVLLLLVGAGARLVFYGQSGSHPATA</sequence>
<proteinExistence type="predicted"/>
<dbReference type="Pfam" id="PF07584">
    <property type="entry name" value="BatA"/>
    <property type="match status" value="1"/>
</dbReference>
<evidence type="ECO:0000313" key="3">
    <source>
        <dbReference type="EMBL" id="SVD10466.1"/>
    </source>
</evidence>
<dbReference type="InterPro" id="IPR024163">
    <property type="entry name" value="Aerotolerance_reg_N"/>
</dbReference>
<accession>A0A382SKT6</accession>
<reference evidence="3" key="1">
    <citation type="submission" date="2018-05" db="EMBL/GenBank/DDBJ databases">
        <authorList>
            <person name="Lanie J.A."/>
            <person name="Ng W.-L."/>
            <person name="Kazmierczak K.M."/>
            <person name="Andrzejewski T.M."/>
            <person name="Davidsen T.M."/>
            <person name="Wayne K.J."/>
            <person name="Tettelin H."/>
            <person name="Glass J.I."/>
            <person name="Rusch D."/>
            <person name="Podicherti R."/>
            <person name="Tsui H.-C.T."/>
            <person name="Winkler M.E."/>
        </authorList>
    </citation>
    <scope>NUCLEOTIDE SEQUENCE</scope>
</reference>
<name>A0A382SKT6_9ZZZZ</name>
<keyword evidence="1" id="KW-0472">Membrane</keyword>
<dbReference type="PANTHER" id="PTHR37464:SF1">
    <property type="entry name" value="BLL2463 PROTEIN"/>
    <property type="match status" value="1"/>
</dbReference>